<comment type="similarity">
    <text evidence="2 9 10">Belongs to the glutamine synthetase family.</text>
</comment>
<comment type="caution">
    <text evidence="14">The sequence shown here is derived from an EMBL/GenBank/DDBJ whole genome shotgun (WGS) entry which is preliminary data.</text>
</comment>
<keyword evidence="5 11" id="KW-0436">Ligase</keyword>
<sequence length="388" mass="43225">MSTSFSVDEKLINLEVFQTCGPLKMYQPSSALTDSKMLLAHYYELPQPEDKVQLTYIWIDASGVDMRCKDMTVDGEPTSPEDCRIWNFDGSSTGQAEGSNSDVYLKPCALFNDPFRRGRNKLVLCETLRYDKMPHETNKRYECAKAMEKAKDHKPWFGIEQEYTLMDVDGLPLNWPKSGSPLPQGPYYCAVGTGKAYGRDIPEAHYRACMYAGVKIAGTNAEVMPSQWEFQIGPCEGIAAADHLWVARFILHRIAEEFGVVVSFDPKPVSGDWNGSGAHTNYSTVEMRSPPNGLKFIEEAVAKLSLKHAEHIAAYDPHQGLDNSRRLTGLNETSSISGFSSGVANRGSSIRIPRQVADDGYGYLEDRRPSANCDPYSVTRMLVQTTCL</sequence>
<evidence type="ECO:0000256" key="4">
    <source>
        <dbReference type="ARBA" id="ARBA00022490"/>
    </source>
</evidence>
<dbReference type="Pfam" id="PF03951">
    <property type="entry name" value="Gln-synt_N"/>
    <property type="match status" value="1"/>
</dbReference>
<comment type="subcellular location">
    <subcellularLocation>
        <location evidence="1">Cytoplasm</location>
    </subcellularLocation>
</comment>
<dbReference type="GO" id="GO:0005737">
    <property type="term" value="C:cytoplasm"/>
    <property type="evidence" value="ECO:0007669"/>
    <property type="project" value="UniProtKB-SubCell"/>
</dbReference>
<proteinExistence type="inferred from homology"/>
<evidence type="ECO:0000259" key="12">
    <source>
        <dbReference type="PROSITE" id="PS51986"/>
    </source>
</evidence>
<comment type="catalytic activity">
    <reaction evidence="8 11">
        <text>L-glutamate + NH4(+) + ATP = L-glutamine + ADP + phosphate + H(+)</text>
        <dbReference type="Rhea" id="RHEA:16169"/>
        <dbReference type="ChEBI" id="CHEBI:15378"/>
        <dbReference type="ChEBI" id="CHEBI:28938"/>
        <dbReference type="ChEBI" id="CHEBI:29985"/>
        <dbReference type="ChEBI" id="CHEBI:30616"/>
        <dbReference type="ChEBI" id="CHEBI:43474"/>
        <dbReference type="ChEBI" id="CHEBI:58359"/>
        <dbReference type="ChEBI" id="CHEBI:456216"/>
        <dbReference type="EC" id="6.3.1.2"/>
    </reaction>
</comment>
<dbReference type="EMBL" id="SJOL01006468">
    <property type="protein sequence ID" value="TGZ66052.1"/>
    <property type="molecule type" value="Genomic_DNA"/>
</dbReference>
<keyword evidence="4" id="KW-0963">Cytoplasm</keyword>
<gene>
    <name evidence="14" type="ORF">CRM22_005551</name>
</gene>
<evidence type="ECO:0000313" key="15">
    <source>
        <dbReference type="Proteomes" id="UP000308267"/>
    </source>
</evidence>
<dbReference type="SUPFAM" id="SSF55931">
    <property type="entry name" value="Glutamine synthetase/guanido kinase"/>
    <property type="match status" value="1"/>
</dbReference>
<keyword evidence="6 11" id="KW-0547">Nucleotide-binding</keyword>
<organism evidence="14 15">
    <name type="scientific">Opisthorchis felineus</name>
    <dbReference type="NCBI Taxonomy" id="147828"/>
    <lineage>
        <taxon>Eukaryota</taxon>
        <taxon>Metazoa</taxon>
        <taxon>Spiralia</taxon>
        <taxon>Lophotrochozoa</taxon>
        <taxon>Platyhelminthes</taxon>
        <taxon>Trematoda</taxon>
        <taxon>Digenea</taxon>
        <taxon>Opisthorchiida</taxon>
        <taxon>Opisthorchiata</taxon>
        <taxon>Opisthorchiidae</taxon>
        <taxon>Opisthorchis</taxon>
    </lineage>
</organism>
<dbReference type="Gene3D" id="3.10.20.70">
    <property type="entry name" value="Glutamine synthetase, N-terminal domain"/>
    <property type="match status" value="1"/>
</dbReference>
<evidence type="ECO:0000256" key="8">
    <source>
        <dbReference type="ARBA" id="ARBA00049436"/>
    </source>
</evidence>
<accession>A0A4S2LQM1</accession>
<dbReference type="SMART" id="SM01230">
    <property type="entry name" value="Gln-synt_C"/>
    <property type="match status" value="1"/>
</dbReference>
<dbReference type="GO" id="GO:0006542">
    <property type="term" value="P:glutamine biosynthetic process"/>
    <property type="evidence" value="ECO:0007669"/>
    <property type="project" value="InterPro"/>
</dbReference>
<evidence type="ECO:0000313" key="14">
    <source>
        <dbReference type="EMBL" id="TGZ66052.1"/>
    </source>
</evidence>
<dbReference type="InterPro" id="IPR027303">
    <property type="entry name" value="Gln_synth_gly_rich_site"/>
</dbReference>
<dbReference type="InterPro" id="IPR050292">
    <property type="entry name" value="Glutamine_Synthetase"/>
</dbReference>
<evidence type="ECO:0000256" key="5">
    <source>
        <dbReference type="ARBA" id="ARBA00022598"/>
    </source>
</evidence>
<dbReference type="InterPro" id="IPR036651">
    <property type="entry name" value="Gln_synt_N_sf"/>
</dbReference>
<evidence type="ECO:0000256" key="11">
    <source>
        <dbReference type="RuleBase" id="RU004356"/>
    </source>
</evidence>
<dbReference type="InterPro" id="IPR027302">
    <property type="entry name" value="Gln_synth_N_conserv_site"/>
</dbReference>
<dbReference type="FunFam" id="3.10.20.70:FF:000004">
    <property type="entry name" value="Glutamine synthetase"/>
    <property type="match status" value="1"/>
</dbReference>
<keyword evidence="15" id="KW-1185">Reference proteome</keyword>
<dbReference type="AlphaFoldDB" id="A0A4S2LQM1"/>
<evidence type="ECO:0000256" key="1">
    <source>
        <dbReference type="ARBA" id="ARBA00004496"/>
    </source>
</evidence>
<dbReference type="InterPro" id="IPR008146">
    <property type="entry name" value="Gln_synth_cat_dom"/>
</dbReference>
<protein>
    <recommendedName>
        <fullName evidence="3 11">Glutamine synthetase</fullName>
        <ecNumber evidence="3 11">6.3.1.2</ecNumber>
    </recommendedName>
</protein>
<evidence type="ECO:0000256" key="3">
    <source>
        <dbReference type="ARBA" id="ARBA00012937"/>
    </source>
</evidence>
<reference evidence="14 15" key="1">
    <citation type="journal article" date="2019" name="BMC Genomics">
        <title>New insights from Opisthorchis felineus genome: update on genomics of the epidemiologically important liver flukes.</title>
        <authorList>
            <person name="Ershov N.I."/>
            <person name="Mordvinov V.A."/>
            <person name="Prokhortchouk E.B."/>
            <person name="Pakharukova M.Y."/>
            <person name="Gunbin K.V."/>
            <person name="Ustyantsev K."/>
            <person name="Genaev M.A."/>
            <person name="Blinov A.G."/>
            <person name="Mazur A."/>
            <person name="Boulygina E."/>
            <person name="Tsygankova S."/>
            <person name="Khrameeva E."/>
            <person name="Chekanov N."/>
            <person name="Fan G."/>
            <person name="Xiao A."/>
            <person name="Zhang H."/>
            <person name="Xu X."/>
            <person name="Yang H."/>
            <person name="Solovyev V."/>
            <person name="Lee S.M."/>
            <person name="Liu X."/>
            <person name="Afonnikov D.A."/>
            <person name="Skryabin K.G."/>
        </authorList>
    </citation>
    <scope>NUCLEOTIDE SEQUENCE [LARGE SCALE GENOMIC DNA]</scope>
    <source>
        <strain evidence="14">AK-0245</strain>
        <tissue evidence="14">Whole organism</tissue>
    </source>
</reference>
<evidence type="ECO:0000259" key="13">
    <source>
        <dbReference type="PROSITE" id="PS51987"/>
    </source>
</evidence>
<dbReference type="STRING" id="147828.A0A4S2LQM1"/>
<feature type="domain" description="GS beta-grasp" evidence="12">
    <location>
        <begin position="52"/>
        <end position="132"/>
    </location>
</feature>
<dbReference type="GO" id="GO:0005524">
    <property type="term" value="F:ATP binding"/>
    <property type="evidence" value="ECO:0007669"/>
    <property type="project" value="UniProtKB-KW"/>
</dbReference>
<feature type="domain" description="GS catalytic" evidence="13">
    <location>
        <begin position="139"/>
        <end position="388"/>
    </location>
</feature>
<dbReference type="FunFam" id="3.30.590.10:FF:000011">
    <property type="entry name" value="Glutamine synthetase"/>
    <property type="match status" value="1"/>
</dbReference>
<dbReference type="OrthoDB" id="1936100at2759"/>
<dbReference type="PANTHER" id="PTHR20852:SF57">
    <property type="entry name" value="GLUTAMINE SYNTHETASE 2 CYTOPLASMIC"/>
    <property type="match status" value="1"/>
</dbReference>
<dbReference type="PROSITE" id="PS51986">
    <property type="entry name" value="GS_BETA_GRASP"/>
    <property type="match status" value="1"/>
</dbReference>
<keyword evidence="7 11" id="KW-0067">ATP-binding</keyword>
<evidence type="ECO:0000256" key="6">
    <source>
        <dbReference type="ARBA" id="ARBA00022741"/>
    </source>
</evidence>
<name>A0A4S2LQM1_OPIFE</name>
<evidence type="ECO:0000256" key="10">
    <source>
        <dbReference type="RuleBase" id="RU000384"/>
    </source>
</evidence>
<dbReference type="Pfam" id="PF00120">
    <property type="entry name" value="Gln-synt_C"/>
    <property type="match status" value="1"/>
</dbReference>
<dbReference type="PROSITE" id="PS51987">
    <property type="entry name" value="GS_CATALYTIC"/>
    <property type="match status" value="1"/>
</dbReference>
<dbReference type="PANTHER" id="PTHR20852">
    <property type="entry name" value="GLUTAMINE SYNTHETASE"/>
    <property type="match status" value="1"/>
</dbReference>
<dbReference type="Proteomes" id="UP000308267">
    <property type="component" value="Unassembled WGS sequence"/>
</dbReference>
<evidence type="ECO:0000256" key="2">
    <source>
        <dbReference type="ARBA" id="ARBA00009897"/>
    </source>
</evidence>
<dbReference type="Gene3D" id="3.30.590.10">
    <property type="entry name" value="Glutamine synthetase/guanido kinase, catalytic domain"/>
    <property type="match status" value="1"/>
</dbReference>
<dbReference type="GO" id="GO:0004356">
    <property type="term" value="F:glutamine synthetase activity"/>
    <property type="evidence" value="ECO:0007669"/>
    <property type="project" value="UniProtKB-EC"/>
</dbReference>
<dbReference type="SUPFAM" id="SSF54368">
    <property type="entry name" value="Glutamine synthetase, N-terminal domain"/>
    <property type="match status" value="1"/>
</dbReference>
<dbReference type="InterPro" id="IPR014746">
    <property type="entry name" value="Gln_synth/guanido_kin_cat_dom"/>
</dbReference>
<dbReference type="PROSITE" id="PS00180">
    <property type="entry name" value="GLNA_1"/>
    <property type="match status" value="1"/>
</dbReference>
<dbReference type="PROSITE" id="PS00181">
    <property type="entry name" value="GLNA_ATP"/>
    <property type="match status" value="1"/>
</dbReference>
<evidence type="ECO:0000256" key="7">
    <source>
        <dbReference type="ARBA" id="ARBA00022840"/>
    </source>
</evidence>
<dbReference type="EC" id="6.3.1.2" evidence="3 11"/>
<evidence type="ECO:0000256" key="9">
    <source>
        <dbReference type="PROSITE-ProRule" id="PRU01330"/>
    </source>
</evidence>
<dbReference type="InterPro" id="IPR008147">
    <property type="entry name" value="Gln_synt_N"/>
</dbReference>